<feature type="transmembrane region" description="Helical" evidence="1">
    <location>
        <begin position="327"/>
        <end position="344"/>
    </location>
</feature>
<reference evidence="2 3" key="1">
    <citation type="submission" date="2010-12" db="EMBL/GenBank/DDBJ databases">
        <title>Whole genome sequence of Anaerolinea thermophila UNI-1.</title>
        <authorList>
            <person name="Narita-Yamada S."/>
            <person name="Kishi E."/>
            <person name="Watanabe Y."/>
            <person name="Takasaki K."/>
            <person name="Ankai A."/>
            <person name="Oguchi A."/>
            <person name="Fukui S."/>
            <person name="Takahashi M."/>
            <person name="Yashiro I."/>
            <person name="Hosoyama A."/>
            <person name="Sekiguchi Y."/>
            <person name="Hanada S."/>
            <person name="Fujita N."/>
        </authorList>
    </citation>
    <scope>NUCLEOTIDE SEQUENCE [LARGE SCALE GENOMIC DNA]</scope>
    <source>
        <strain evidence="3">DSM 14523 / JCM 11388 / NBRC 100420 / UNI-1</strain>
    </source>
</reference>
<protein>
    <submittedName>
        <fullName evidence="2">Hypothetical membrane protein</fullName>
    </submittedName>
</protein>
<name>E8N6B9_ANATU</name>
<dbReference type="PANTHER" id="PTHR16214">
    <property type="entry name" value="TRANSMEMBRANE PROTEIN 260"/>
    <property type="match status" value="1"/>
</dbReference>
<sequence length="496" mass="55396">MVRYSSMKRFLSPFLIATLVGGIFYLPLLPERITWQNQGADGGDFLAAILTQGVPHPSGYPLYLVLGAVFQSFPVHTPYWRGALLSALCMAMAAGLLALWVEKVVFKAKPWAGAVGVFSAFLWLSTRLVWSQALIVEVHGLHALVVMIWVWWISALMGETLLSIKTLCLLGGMAGLGVGNHLSIVWLLPLVLWAGIGYGRRTSWRFVFLQAICFGSGLLIYGILPLRAQAYPPVNWGGASDWQGFLWLVTGKIYQGMLFNVDGEQFLSRLSAFADLWLKDFSVLGVLLALGGVLIAYPTRVGKILLWIFLAFASFSLGYAAEDSQVYLIPAWMALSMATGIGLMEIKNWKWKTFPVGWVLISLFLFWVVWCIPATLREVDVRYKGDAADFAERTLQSLPSNAVIVTIRDQDTFPLWYYHFGLKQRPDVRIVVLPLTPFAWYRQSLQKAYPDLHYPSTDSGGEWGEKLLALNSDRAICQTKVDLHPSIIIAYECQGN</sequence>
<dbReference type="STRING" id="926569.ANT_19570"/>
<evidence type="ECO:0000256" key="1">
    <source>
        <dbReference type="SAM" id="Phobius"/>
    </source>
</evidence>
<feature type="transmembrane region" description="Helical" evidence="1">
    <location>
        <begin position="202"/>
        <end position="224"/>
    </location>
</feature>
<evidence type="ECO:0000313" key="2">
    <source>
        <dbReference type="EMBL" id="BAJ63983.1"/>
    </source>
</evidence>
<feature type="transmembrane region" description="Helical" evidence="1">
    <location>
        <begin position="304"/>
        <end position="321"/>
    </location>
</feature>
<accession>E8N6B9</accession>
<keyword evidence="1" id="KW-1133">Transmembrane helix</keyword>
<feature type="transmembrane region" description="Helical" evidence="1">
    <location>
        <begin position="356"/>
        <end position="376"/>
    </location>
</feature>
<dbReference type="OrthoDB" id="144153at2"/>
<dbReference type="eggNOG" id="COG1807">
    <property type="taxonomic scope" value="Bacteria"/>
</dbReference>
<dbReference type="InterPro" id="IPR052724">
    <property type="entry name" value="GT117_domain-containing"/>
</dbReference>
<dbReference type="KEGG" id="atm:ANT_19570"/>
<dbReference type="AlphaFoldDB" id="E8N6B9"/>
<dbReference type="Proteomes" id="UP000008922">
    <property type="component" value="Chromosome"/>
</dbReference>
<keyword evidence="1" id="KW-0472">Membrane</keyword>
<dbReference type="InterPro" id="IPR021280">
    <property type="entry name" value="TMEM260-like"/>
</dbReference>
<evidence type="ECO:0000313" key="3">
    <source>
        <dbReference type="Proteomes" id="UP000008922"/>
    </source>
</evidence>
<organism evidence="2 3">
    <name type="scientific">Anaerolinea thermophila (strain DSM 14523 / JCM 11388 / NBRC 100420 / UNI-1)</name>
    <dbReference type="NCBI Taxonomy" id="926569"/>
    <lineage>
        <taxon>Bacteria</taxon>
        <taxon>Bacillati</taxon>
        <taxon>Chloroflexota</taxon>
        <taxon>Anaerolineae</taxon>
        <taxon>Anaerolineales</taxon>
        <taxon>Anaerolineaceae</taxon>
        <taxon>Anaerolinea</taxon>
    </lineage>
</organism>
<dbReference type="HOGENOM" id="CLU_563471_0_0_0"/>
<feature type="transmembrane region" description="Helical" evidence="1">
    <location>
        <begin position="12"/>
        <end position="29"/>
    </location>
</feature>
<proteinExistence type="predicted"/>
<feature type="transmembrane region" description="Helical" evidence="1">
    <location>
        <begin position="111"/>
        <end position="130"/>
    </location>
</feature>
<keyword evidence="1" id="KW-0812">Transmembrane</keyword>
<feature type="transmembrane region" description="Helical" evidence="1">
    <location>
        <begin position="79"/>
        <end position="99"/>
    </location>
</feature>
<feature type="transmembrane region" description="Helical" evidence="1">
    <location>
        <begin position="281"/>
        <end position="297"/>
    </location>
</feature>
<dbReference type="InParanoid" id="E8N6B9"/>
<gene>
    <name evidence="2" type="ordered locus">ANT_19570</name>
</gene>
<keyword evidence="3" id="KW-1185">Reference proteome</keyword>
<dbReference type="EMBL" id="AP012029">
    <property type="protein sequence ID" value="BAJ63983.1"/>
    <property type="molecule type" value="Genomic_DNA"/>
</dbReference>
<dbReference type="RefSeq" id="WP_013560356.1">
    <property type="nucleotide sequence ID" value="NC_014960.1"/>
</dbReference>
<dbReference type="PANTHER" id="PTHR16214:SF3">
    <property type="entry name" value="TRANSMEMBRANE PROTEIN 260"/>
    <property type="match status" value="1"/>
</dbReference>
<feature type="transmembrane region" description="Helical" evidence="1">
    <location>
        <begin position="142"/>
        <end position="162"/>
    </location>
</feature>
<dbReference type="Pfam" id="PF11028">
    <property type="entry name" value="TMEM260-like"/>
    <property type="match status" value="1"/>
</dbReference>
<feature type="transmembrane region" description="Helical" evidence="1">
    <location>
        <begin position="174"/>
        <end position="196"/>
    </location>
</feature>